<dbReference type="GO" id="GO:0005634">
    <property type="term" value="C:nucleus"/>
    <property type="evidence" value="ECO:0007669"/>
    <property type="project" value="TreeGrafter"/>
</dbReference>
<name>A0A7D9M4P4_PARCT</name>
<proteinExistence type="predicted"/>
<dbReference type="SUPFAM" id="SSF48371">
    <property type="entry name" value="ARM repeat"/>
    <property type="match status" value="1"/>
</dbReference>
<keyword evidence="2" id="KW-1185">Reference proteome</keyword>
<dbReference type="InterPro" id="IPR040155">
    <property type="entry name" value="CEBPZ/Mak21-like"/>
</dbReference>
<accession>A0A7D9M4P4</accession>
<dbReference type="OrthoDB" id="28947at2759"/>
<feature type="non-terminal residue" evidence="1">
    <location>
        <position position="138"/>
    </location>
</feature>
<evidence type="ECO:0000313" key="2">
    <source>
        <dbReference type="Proteomes" id="UP001152795"/>
    </source>
</evidence>
<reference evidence="1" key="1">
    <citation type="submission" date="2020-04" db="EMBL/GenBank/DDBJ databases">
        <authorList>
            <person name="Alioto T."/>
            <person name="Alioto T."/>
            <person name="Gomez Garrido J."/>
        </authorList>
    </citation>
    <scope>NUCLEOTIDE SEQUENCE</scope>
    <source>
        <strain evidence="1">A484AB</strain>
    </source>
</reference>
<dbReference type="Proteomes" id="UP001152795">
    <property type="component" value="Unassembled WGS sequence"/>
</dbReference>
<dbReference type="PANTHER" id="PTHR12048:SF0">
    <property type="entry name" value="CCAAT_ENHANCER-BINDING PROTEIN ZETA"/>
    <property type="match status" value="1"/>
</dbReference>
<evidence type="ECO:0000313" key="1">
    <source>
        <dbReference type="EMBL" id="CAB4041525.1"/>
    </source>
</evidence>
<gene>
    <name evidence="1" type="ORF">PACLA_8A045291</name>
</gene>
<sequence length="138" mass="15745">FPLTSAPQKTNQSGRDAWNRKLIFWYFEDQLKQRYERFVLGLERLLHDNLENVRNKVLGIVYELLAEKPEQEKTLLLYLVNKVGDPNRKIASKAGHLLGCLGKVLRIVKQIQNDKQTRPDFDENTGGGGKKIRGGAAV</sequence>
<organism evidence="1 2">
    <name type="scientific">Paramuricea clavata</name>
    <name type="common">Red gorgonian</name>
    <name type="synonym">Violescent sea-whip</name>
    <dbReference type="NCBI Taxonomy" id="317549"/>
    <lineage>
        <taxon>Eukaryota</taxon>
        <taxon>Metazoa</taxon>
        <taxon>Cnidaria</taxon>
        <taxon>Anthozoa</taxon>
        <taxon>Octocorallia</taxon>
        <taxon>Malacalcyonacea</taxon>
        <taxon>Plexauridae</taxon>
        <taxon>Paramuricea</taxon>
    </lineage>
</organism>
<comment type="caution">
    <text evidence="1">The sequence shown here is derived from an EMBL/GenBank/DDBJ whole genome shotgun (WGS) entry which is preliminary data.</text>
</comment>
<dbReference type="EMBL" id="CACRXK020028454">
    <property type="protein sequence ID" value="CAB4041525.1"/>
    <property type="molecule type" value="Genomic_DNA"/>
</dbReference>
<protein>
    <submittedName>
        <fullName evidence="1">CCAAT enhancer-binding zeta-like</fullName>
    </submittedName>
</protein>
<dbReference type="AlphaFoldDB" id="A0A7D9M4P4"/>
<dbReference type="PANTHER" id="PTHR12048">
    <property type="entry name" value="CCAAT-BINDING FACTOR-RELATED"/>
    <property type="match status" value="1"/>
</dbReference>
<dbReference type="InterPro" id="IPR016024">
    <property type="entry name" value="ARM-type_fold"/>
</dbReference>